<gene>
    <name evidence="5" type="ORF">SASPL_140858</name>
</gene>
<dbReference type="SMART" id="SM00320">
    <property type="entry name" value="WD40"/>
    <property type="match status" value="7"/>
</dbReference>
<reference evidence="5" key="2">
    <citation type="submission" date="2020-08" db="EMBL/GenBank/DDBJ databases">
        <title>Plant Genome Project.</title>
        <authorList>
            <person name="Zhang R.-G."/>
        </authorList>
    </citation>
    <scope>NUCLEOTIDE SEQUENCE</scope>
    <source>
        <strain evidence="5">Huo1</strain>
        <tissue evidence="5">Leaf</tissue>
    </source>
</reference>
<dbReference type="InterPro" id="IPR044630">
    <property type="entry name" value="SPA1/2/3/4"/>
</dbReference>
<feature type="repeat" description="WD" evidence="3">
    <location>
        <begin position="924"/>
        <end position="964"/>
    </location>
</feature>
<dbReference type="InterPro" id="IPR020472">
    <property type="entry name" value="WD40_PAC1"/>
</dbReference>
<dbReference type="Gene3D" id="2.130.10.10">
    <property type="entry name" value="YVTN repeat-like/Quinoprotein amine dehydrogenase"/>
    <property type="match status" value="1"/>
</dbReference>
<dbReference type="PANTHER" id="PTHR44218">
    <property type="entry name" value="PROTEIN SPA1-RELATED 2"/>
    <property type="match status" value="1"/>
</dbReference>
<sequence length="1063" mass="118524">MFSFLMLRLFQKNPVLSNCESMDQTVGDEMPEPVDGTHIRHKENEFSITPGSSDMLQSEMVTPGVDDYTHMARNRYSVILNAKDMDRIGSSEHASASPRCMDDAGVMVEELTLRNYDGKTLTVVGSSNNRERTQTKKNQWQNLYQIGGRSGISNLHGRSGYKGKGQATSSAWEDEDNNFFPGLLDQSQPPSDFSHNNIMENQLMDNDKGIPGHTLNSSGGIRTKILSKSGFSEYFIKSTLRDKGVIHKTHACRGSGTVSGDQVNPKCGIAGSTNTAAPLGCSGKPVSSLSDRTNIDGLSLREWLEADGKKANKVEKLNIFRQVVDLVDFSHVQGSSLQDLRPSAFKLSGANLVMYLGSSVRAGVTDNFTDQDNYQSSLNRNDKRPINQRLMSIENQHVKKQRSGDKLSTIQRWPQFPSRSGTRFATNNVSKDPSNDVHEEQGPIAKTKNYSKQFGHDVPNSLHALRSSTNFMLEEKWYTSPEQFSEKGCTFASNIYCLGILLFELLGSFDSGRSHAAAMLDLRHRILPPSFFSENPKEAGFCLWLLHPEPSSRPTTREILQFELLSGTQELPRGELLSSIHEEDEESDLLLYFLATLTEQKEKYALSLSEQIQCIEADIQEIEKRKPRKSLVLSSLLQKSPAAACGSSASVDPYLKATNDAETRLMSNIRQLEHAYFSMRSNYQLADSDSATDRDVELLRSHELRCTLGKEENKTEDRLGGFFDGLCKYARYKKFKVRGILRNGEFNNSANVICSLSFDRDEDYLATGGVSKKIKIFEYKALFDDSVDIHYPVVEISNKSKLSCICWNSYIRNFLASTDYDGIVKLWDASTGQGFSEFVEHSQRAWSVDFSRVDPTKLASGSDDRLVKVWSINDRNSLCTIRSHANVCCVQFSPHSSHLLAFSSADYKTYCYDLRNVSVPWCVLAGHEKAVSYAKFLDSGTIVSASTDNTLKIWDLKKTSSNSLSRDACISSLRGHSNEKNFVGLSVNDGYITCGSETNEVFAYYKSLPMPISAHKFGSIDPMTGKETEDDNGQFVSSVCWRPKSNTVVAANSTGCIKLLQLV</sequence>
<dbReference type="AlphaFoldDB" id="A0A8X8WSH2"/>
<dbReference type="PROSITE" id="PS00678">
    <property type="entry name" value="WD_REPEATS_1"/>
    <property type="match status" value="2"/>
</dbReference>
<name>A0A8X8WSH2_SALSN</name>
<dbReference type="PROSITE" id="PS50294">
    <property type="entry name" value="WD_REPEATS_REGION"/>
    <property type="match status" value="1"/>
</dbReference>
<dbReference type="InterPro" id="IPR001680">
    <property type="entry name" value="WD40_rpt"/>
</dbReference>
<accession>A0A8X8WSH2</accession>
<proteinExistence type="predicted"/>
<evidence type="ECO:0000256" key="3">
    <source>
        <dbReference type="PROSITE-ProRule" id="PRU00221"/>
    </source>
</evidence>
<keyword evidence="6" id="KW-1185">Reference proteome</keyword>
<evidence type="ECO:0000256" key="2">
    <source>
        <dbReference type="ARBA" id="ARBA00022737"/>
    </source>
</evidence>
<keyword evidence="2" id="KW-0677">Repeat</keyword>
<feature type="compositionally biased region" description="Polar residues" evidence="4">
    <location>
        <begin position="418"/>
        <end position="432"/>
    </location>
</feature>
<dbReference type="PANTHER" id="PTHR44218:SF6">
    <property type="entry name" value="PROTEIN SUPPRESSOR OF PHYA-105 1"/>
    <property type="match status" value="1"/>
</dbReference>
<keyword evidence="1 3" id="KW-0853">WD repeat</keyword>
<dbReference type="PRINTS" id="PR00320">
    <property type="entry name" value="GPROTEINBRPT"/>
</dbReference>
<dbReference type="InterPro" id="IPR019775">
    <property type="entry name" value="WD40_repeat_CS"/>
</dbReference>
<feature type="region of interest" description="Disordered" evidence="4">
    <location>
        <begin position="418"/>
        <end position="440"/>
    </location>
</feature>
<evidence type="ECO:0000256" key="1">
    <source>
        <dbReference type="ARBA" id="ARBA00022574"/>
    </source>
</evidence>
<dbReference type="PROSITE" id="PS50082">
    <property type="entry name" value="WD_REPEATS_2"/>
    <property type="match status" value="2"/>
</dbReference>
<dbReference type="Pfam" id="PF00400">
    <property type="entry name" value="WD40"/>
    <property type="match status" value="5"/>
</dbReference>
<dbReference type="SUPFAM" id="SSF50978">
    <property type="entry name" value="WD40 repeat-like"/>
    <property type="match status" value="1"/>
</dbReference>
<dbReference type="InterPro" id="IPR036322">
    <property type="entry name" value="WD40_repeat_dom_sf"/>
</dbReference>
<dbReference type="SUPFAM" id="SSF56112">
    <property type="entry name" value="Protein kinase-like (PK-like)"/>
    <property type="match status" value="1"/>
</dbReference>
<feature type="repeat" description="WD" evidence="3">
    <location>
        <begin position="838"/>
        <end position="880"/>
    </location>
</feature>
<dbReference type="EMBL" id="PNBA02000015">
    <property type="protein sequence ID" value="KAG6399378.1"/>
    <property type="molecule type" value="Genomic_DNA"/>
</dbReference>
<organism evidence="5">
    <name type="scientific">Salvia splendens</name>
    <name type="common">Scarlet sage</name>
    <dbReference type="NCBI Taxonomy" id="180675"/>
    <lineage>
        <taxon>Eukaryota</taxon>
        <taxon>Viridiplantae</taxon>
        <taxon>Streptophyta</taxon>
        <taxon>Embryophyta</taxon>
        <taxon>Tracheophyta</taxon>
        <taxon>Spermatophyta</taxon>
        <taxon>Magnoliopsida</taxon>
        <taxon>eudicotyledons</taxon>
        <taxon>Gunneridae</taxon>
        <taxon>Pentapetalae</taxon>
        <taxon>asterids</taxon>
        <taxon>lamiids</taxon>
        <taxon>Lamiales</taxon>
        <taxon>Lamiaceae</taxon>
        <taxon>Nepetoideae</taxon>
        <taxon>Mentheae</taxon>
        <taxon>Salviinae</taxon>
        <taxon>Salvia</taxon>
        <taxon>Salvia subgen. Calosphace</taxon>
        <taxon>core Calosphace</taxon>
    </lineage>
</organism>
<dbReference type="InterPro" id="IPR015943">
    <property type="entry name" value="WD40/YVTN_repeat-like_dom_sf"/>
</dbReference>
<evidence type="ECO:0000313" key="5">
    <source>
        <dbReference type="EMBL" id="KAG6399378.1"/>
    </source>
</evidence>
<comment type="caution">
    <text evidence="5">The sequence shown here is derived from an EMBL/GenBank/DDBJ whole genome shotgun (WGS) entry which is preliminary data.</text>
</comment>
<reference evidence="5" key="1">
    <citation type="submission" date="2018-01" db="EMBL/GenBank/DDBJ databases">
        <authorList>
            <person name="Mao J.F."/>
        </authorList>
    </citation>
    <scope>NUCLEOTIDE SEQUENCE</scope>
    <source>
        <strain evidence="5">Huo1</strain>
        <tissue evidence="5">Leaf</tissue>
    </source>
</reference>
<evidence type="ECO:0000256" key="4">
    <source>
        <dbReference type="SAM" id="MobiDB-lite"/>
    </source>
</evidence>
<dbReference type="Proteomes" id="UP000298416">
    <property type="component" value="Unassembled WGS sequence"/>
</dbReference>
<evidence type="ECO:0000313" key="6">
    <source>
        <dbReference type="Proteomes" id="UP000298416"/>
    </source>
</evidence>
<dbReference type="InterPro" id="IPR011009">
    <property type="entry name" value="Kinase-like_dom_sf"/>
</dbReference>
<dbReference type="Gene3D" id="1.10.510.10">
    <property type="entry name" value="Transferase(Phosphotransferase) domain 1"/>
    <property type="match status" value="1"/>
</dbReference>
<dbReference type="GO" id="GO:0009640">
    <property type="term" value="P:photomorphogenesis"/>
    <property type="evidence" value="ECO:0007669"/>
    <property type="project" value="InterPro"/>
</dbReference>
<protein>
    <recommendedName>
        <fullName evidence="7">E3 ubiquitin-protein ligase RFWD2</fullName>
    </recommendedName>
</protein>
<evidence type="ECO:0008006" key="7">
    <source>
        <dbReference type="Google" id="ProtNLM"/>
    </source>
</evidence>